<sequence>MSMDATSRLTRLRARFSLLDANGDGQLQADDFDLLADRVLNAVKADPAKAHALREGCRAYWQGLAADTDRDGDRVVTFEEYAAAIPDAVHFDQYGSPYAHALAAVADPDDDGEVERADFVACMTAIGFAPPQVAQLFAELAGDNDRVATRDWAAAIRDYYVSASADIPGQLLAPRSA</sequence>
<dbReference type="InterPro" id="IPR002048">
    <property type="entry name" value="EF_hand_dom"/>
</dbReference>
<reference evidence="2 3" key="1">
    <citation type="submission" date="2016-10" db="EMBL/GenBank/DDBJ databases">
        <authorList>
            <person name="de Groot N.N."/>
        </authorList>
    </citation>
    <scope>NUCLEOTIDE SEQUENCE [LARGE SCALE GENOMIC DNA]</scope>
    <source>
        <strain evidence="2 3">CGMCC 4.6533</strain>
    </source>
</reference>
<dbReference type="Gene3D" id="1.10.238.10">
    <property type="entry name" value="EF-hand"/>
    <property type="match status" value="1"/>
</dbReference>
<feature type="domain" description="EF-hand" evidence="1">
    <location>
        <begin position="7"/>
        <end position="42"/>
    </location>
</feature>
<dbReference type="OrthoDB" id="3530529at2"/>
<evidence type="ECO:0000313" key="2">
    <source>
        <dbReference type="EMBL" id="SDJ26502.1"/>
    </source>
</evidence>
<protein>
    <recommendedName>
        <fullName evidence="1">EF-hand domain-containing protein</fullName>
    </recommendedName>
</protein>
<dbReference type="RefSeq" id="WP_090934012.1">
    <property type="nucleotide sequence ID" value="NZ_FNDJ01000009.1"/>
</dbReference>
<dbReference type="InterPro" id="IPR011992">
    <property type="entry name" value="EF-hand-dom_pair"/>
</dbReference>
<dbReference type="Proteomes" id="UP000199202">
    <property type="component" value="Unassembled WGS sequence"/>
</dbReference>
<keyword evidence="3" id="KW-1185">Reference proteome</keyword>
<accession>A0A1G8SBA5</accession>
<dbReference type="PROSITE" id="PS00018">
    <property type="entry name" value="EF_HAND_1"/>
    <property type="match status" value="3"/>
</dbReference>
<dbReference type="SUPFAM" id="SSF47473">
    <property type="entry name" value="EF-hand"/>
    <property type="match status" value="1"/>
</dbReference>
<dbReference type="InterPro" id="IPR018247">
    <property type="entry name" value="EF_Hand_1_Ca_BS"/>
</dbReference>
<name>A0A1G8SBA5_9ACTN</name>
<proteinExistence type="predicted"/>
<evidence type="ECO:0000313" key="3">
    <source>
        <dbReference type="Proteomes" id="UP000199202"/>
    </source>
</evidence>
<dbReference type="SMART" id="SM00054">
    <property type="entry name" value="EFh"/>
    <property type="match status" value="3"/>
</dbReference>
<dbReference type="GO" id="GO:0005509">
    <property type="term" value="F:calcium ion binding"/>
    <property type="evidence" value="ECO:0007669"/>
    <property type="project" value="InterPro"/>
</dbReference>
<dbReference type="STRING" id="633440.SAMN05421869_109328"/>
<dbReference type="AlphaFoldDB" id="A0A1G8SBA5"/>
<dbReference type="PROSITE" id="PS50222">
    <property type="entry name" value="EF_HAND_2"/>
    <property type="match status" value="1"/>
</dbReference>
<organism evidence="2 3">
    <name type="scientific">Nonomuraea jiangxiensis</name>
    <dbReference type="NCBI Taxonomy" id="633440"/>
    <lineage>
        <taxon>Bacteria</taxon>
        <taxon>Bacillati</taxon>
        <taxon>Actinomycetota</taxon>
        <taxon>Actinomycetes</taxon>
        <taxon>Streptosporangiales</taxon>
        <taxon>Streptosporangiaceae</taxon>
        <taxon>Nonomuraea</taxon>
    </lineage>
</organism>
<gene>
    <name evidence="2" type="ORF">SAMN05421869_109328</name>
</gene>
<dbReference type="EMBL" id="FNDJ01000009">
    <property type="protein sequence ID" value="SDJ26502.1"/>
    <property type="molecule type" value="Genomic_DNA"/>
</dbReference>
<evidence type="ECO:0000259" key="1">
    <source>
        <dbReference type="PROSITE" id="PS50222"/>
    </source>
</evidence>